<keyword evidence="8" id="KW-0966">Cell projection</keyword>
<dbReference type="GO" id="GO:0007155">
    <property type="term" value="P:cell adhesion"/>
    <property type="evidence" value="ECO:0007669"/>
    <property type="project" value="InterPro"/>
</dbReference>
<accession>A0A1Y3NVG2</accession>
<evidence type="ECO:0000256" key="5">
    <source>
        <dbReference type="RuleBase" id="RU362066"/>
    </source>
</evidence>
<keyword evidence="4 5" id="KW-0975">Bacterial flagellum</keyword>
<evidence type="ECO:0000259" key="6">
    <source>
        <dbReference type="Pfam" id="PF02465"/>
    </source>
</evidence>
<evidence type="ECO:0000256" key="2">
    <source>
        <dbReference type="ARBA" id="ARBA00011255"/>
    </source>
</evidence>
<dbReference type="OrthoDB" id="9810816at2"/>
<comment type="subcellular location">
    <subcellularLocation>
        <location evidence="5">Secreted</location>
    </subcellularLocation>
    <subcellularLocation>
        <location evidence="5">Bacterial flagellum</location>
    </subcellularLocation>
</comment>
<comment type="similarity">
    <text evidence="1 5">Belongs to the FliD family.</text>
</comment>
<dbReference type="RefSeq" id="WP_087273189.1">
    <property type="nucleotide sequence ID" value="NZ_JBJGBV010000002.1"/>
</dbReference>
<keyword evidence="8" id="KW-0969">Cilium</keyword>
<dbReference type="EMBL" id="LOHF01000025">
    <property type="protein sequence ID" value="OUM71598.1"/>
    <property type="molecule type" value="Genomic_DNA"/>
</dbReference>
<feature type="domain" description="Flagellar hook-associated protein 2 C-terminal" evidence="7">
    <location>
        <begin position="231"/>
        <end position="458"/>
    </location>
</feature>
<evidence type="ECO:0000256" key="3">
    <source>
        <dbReference type="ARBA" id="ARBA00023054"/>
    </source>
</evidence>
<evidence type="ECO:0000256" key="4">
    <source>
        <dbReference type="ARBA" id="ARBA00023143"/>
    </source>
</evidence>
<reference evidence="8 9" key="1">
    <citation type="journal article" date="2017" name="Syst. Appl. Microbiol.">
        <title>Pseudomonas caspiana sp. nov., a citrus pathogen in the Pseudomonas syringae phylogenetic group.</title>
        <authorList>
            <person name="Busquets A."/>
            <person name="Gomila M."/>
            <person name="Beiki F."/>
            <person name="Mulet M."/>
            <person name="Rahimian H."/>
            <person name="Garcia-Valdes E."/>
            <person name="Lalucat J."/>
        </authorList>
    </citation>
    <scope>NUCLEOTIDE SEQUENCE [LARGE SCALE GENOMIC DNA]</scope>
    <source>
        <strain evidence="8 9">FBF102</strain>
    </source>
</reference>
<dbReference type="PANTHER" id="PTHR30288">
    <property type="entry name" value="FLAGELLAR CAP/ASSEMBLY PROTEIN FLID"/>
    <property type="match status" value="1"/>
</dbReference>
<dbReference type="GO" id="GO:0009421">
    <property type="term" value="C:bacterial-type flagellum filament cap"/>
    <property type="evidence" value="ECO:0007669"/>
    <property type="project" value="InterPro"/>
</dbReference>
<dbReference type="Pfam" id="PF07195">
    <property type="entry name" value="FliD_C"/>
    <property type="match status" value="1"/>
</dbReference>
<keyword evidence="5" id="KW-0964">Secreted</keyword>
<keyword evidence="8" id="KW-0282">Flagellum</keyword>
<dbReference type="Pfam" id="PF07196">
    <property type="entry name" value="Flagellin_IN"/>
    <property type="match status" value="1"/>
</dbReference>
<protein>
    <recommendedName>
        <fullName evidence="5">Flagellar hook-associated protein 2</fullName>
        <shortName evidence="5">HAP2</shortName>
    </recommendedName>
    <alternativeName>
        <fullName evidence="5">Flagellar cap protein</fullName>
    </alternativeName>
</protein>
<dbReference type="PANTHER" id="PTHR30288:SF0">
    <property type="entry name" value="FLAGELLAR HOOK-ASSOCIATED PROTEIN 2"/>
    <property type="match status" value="1"/>
</dbReference>
<dbReference type="Proteomes" id="UP000195440">
    <property type="component" value="Unassembled WGS sequence"/>
</dbReference>
<feature type="domain" description="Flagellar hook-associated protein 2 N-terminal" evidence="6">
    <location>
        <begin position="13"/>
        <end position="111"/>
    </location>
</feature>
<sequence>MASPISASTGLGSGLNIGDIVKVLVDSDKAAKENQITKQTAKTNDSLSGVAKLKSALTALQDAMKTLNSTTTPAFLGYAATSSADTVVKATANNTAVNGTYTIGVNKLATASKVATAALTTAQTSAIPSGELLISQNGTNYKVTLAEGGTLQDARDSINKQLQTAGMSANIITDADGSRLVFSSTTTGKGSDISVTGSGNVGSLLDIDGTKTMAETTVGGVKGAGAISAVAGDAEFTVDGLAITSKSNTVSGAISGLSFDLLTAGANGSAAYSTITVATNTDGLKTSLNTFMTSYNTLVNLVTSLTKGSTNADGTFAPAELTGDSTAAGMLSAIRNQLATATTNSGLGSLAQLGITTQSNGTLSMDSTKFTAAMNDKKLAGQVQSLFSGDTGLLARIGKAIDPYLKTGGILATKTTQLTKTQNDLTNQKAALDRRVESLTASLTKKYNAMDLVVGQLKATASSITSIFEAMNAQKNAS</sequence>
<dbReference type="GO" id="GO:0005576">
    <property type="term" value="C:extracellular region"/>
    <property type="evidence" value="ECO:0007669"/>
    <property type="project" value="UniProtKB-SubCell"/>
</dbReference>
<dbReference type="InterPro" id="IPR040026">
    <property type="entry name" value="FliD"/>
</dbReference>
<comment type="caution">
    <text evidence="8">The sequence shown here is derived from an EMBL/GenBank/DDBJ whole genome shotgun (WGS) entry which is preliminary data.</text>
</comment>
<evidence type="ECO:0000313" key="9">
    <source>
        <dbReference type="Proteomes" id="UP000195440"/>
    </source>
</evidence>
<organism evidence="8 9">
    <name type="scientific">Pseudomonas caspiana</name>
    <dbReference type="NCBI Taxonomy" id="1451454"/>
    <lineage>
        <taxon>Bacteria</taxon>
        <taxon>Pseudomonadati</taxon>
        <taxon>Pseudomonadota</taxon>
        <taxon>Gammaproteobacteria</taxon>
        <taxon>Pseudomonadales</taxon>
        <taxon>Pseudomonadaceae</taxon>
        <taxon>Pseudomonas</taxon>
    </lineage>
</organism>
<comment type="function">
    <text evidence="5">Required for morphogenesis and for the elongation of the flagellar filament by facilitating polymerization of the flagellin monomers at the tip of growing filament. Forms a capping structure, which prevents flagellin subunits (transported through the central channel of the flagellum) from leaking out without polymerization at the distal end.</text>
</comment>
<evidence type="ECO:0000256" key="1">
    <source>
        <dbReference type="ARBA" id="ARBA00009764"/>
    </source>
</evidence>
<gene>
    <name evidence="8" type="ORF">AUC60_22665</name>
</gene>
<dbReference type="InterPro" id="IPR003481">
    <property type="entry name" value="FliD_N"/>
</dbReference>
<name>A0A1Y3NVG2_9PSED</name>
<dbReference type="GO" id="GO:0071973">
    <property type="term" value="P:bacterial-type flagellum-dependent cell motility"/>
    <property type="evidence" value="ECO:0007669"/>
    <property type="project" value="TreeGrafter"/>
</dbReference>
<dbReference type="InterPro" id="IPR010809">
    <property type="entry name" value="FliD_C"/>
</dbReference>
<keyword evidence="3" id="KW-0175">Coiled coil</keyword>
<dbReference type="GO" id="GO:0009424">
    <property type="term" value="C:bacterial-type flagellum hook"/>
    <property type="evidence" value="ECO:0007669"/>
    <property type="project" value="UniProtKB-UniRule"/>
</dbReference>
<dbReference type="InterPro" id="IPR010810">
    <property type="entry name" value="Flagellin_hook_IN_motif"/>
</dbReference>
<dbReference type="AlphaFoldDB" id="A0A1Y3NVG2"/>
<dbReference type="Pfam" id="PF02465">
    <property type="entry name" value="FliD_N"/>
    <property type="match status" value="1"/>
</dbReference>
<comment type="subunit">
    <text evidence="2 5">Homopentamer.</text>
</comment>
<evidence type="ECO:0000259" key="7">
    <source>
        <dbReference type="Pfam" id="PF07195"/>
    </source>
</evidence>
<proteinExistence type="inferred from homology"/>
<keyword evidence="9" id="KW-1185">Reference proteome</keyword>
<evidence type="ECO:0000313" key="8">
    <source>
        <dbReference type="EMBL" id="OUM71598.1"/>
    </source>
</evidence>